<keyword evidence="9" id="KW-0539">Nucleus</keyword>
<keyword evidence="6" id="KW-0805">Transcription regulation</keyword>
<reference evidence="14" key="2">
    <citation type="submission" date="2020-04" db="EMBL/GenBank/DDBJ databases">
        <authorList>
            <consortium name="NCBI Genome Project"/>
        </authorList>
    </citation>
    <scope>NUCLEOTIDE SEQUENCE</scope>
    <source>
        <strain evidence="14">CBS 781.70</strain>
    </source>
</reference>
<dbReference type="GO" id="GO:0003713">
    <property type="term" value="F:transcription coactivator activity"/>
    <property type="evidence" value="ECO:0007669"/>
    <property type="project" value="TreeGrafter"/>
</dbReference>
<dbReference type="OrthoDB" id="21557at2759"/>
<keyword evidence="4" id="KW-0862">Zinc</keyword>
<proteinExistence type="inferred from homology"/>
<name>A0A6G1FSX6_9PEZI</name>
<feature type="non-terminal residue" evidence="12">
    <location>
        <position position="292"/>
    </location>
</feature>
<evidence type="ECO:0000256" key="1">
    <source>
        <dbReference type="ARBA" id="ARBA00004123"/>
    </source>
</evidence>
<gene>
    <name evidence="12 14" type="ORF">P152DRAFT_370660</name>
</gene>
<keyword evidence="3" id="KW-0863">Zinc-finger</keyword>
<evidence type="ECO:0000256" key="6">
    <source>
        <dbReference type="ARBA" id="ARBA00023015"/>
    </source>
</evidence>
<evidence type="ECO:0000313" key="14">
    <source>
        <dbReference type="RefSeq" id="XP_033530461.1"/>
    </source>
</evidence>
<dbReference type="GO" id="GO:0008270">
    <property type="term" value="F:zinc ion binding"/>
    <property type="evidence" value="ECO:0007669"/>
    <property type="project" value="UniProtKB-KW"/>
</dbReference>
<evidence type="ECO:0000313" key="13">
    <source>
        <dbReference type="Proteomes" id="UP000504638"/>
    </source>
</evidence>
<evidence type="ECO:0000256" key="3">
    <source>
        <dbReference type="ARBA" id="ARBA00022771"/>
    </source>
</evidence>
<dbReference type="InterPro" id="IPR051078">
    <property type="entry name" value="SGF11"/>
</dbReference>
<dbReference type="GeneID" id="54416077"/>
<feature type="compositionally biased region" description="Polar residues" evidence="11">
    <location>
        <begin position="257"/>
        <end position="270"/>
    </location>
</feature>
<dbReference type="GO" id="GO:0071819">
    <property type="term" value="C:DUBm complex"/>
    <property type="evidence" value="ECO:0007669"/>
    <property type="project" value="TreeGrafter"/>
</dbReference>
<dbReference type="Pfam" id="PF08209">
    <property type="entry name" value="Sgf11"/>
    <property type="match status" value="1"/>
</dbReference>
<keyword evidence="8" id="KW-0804">Transcription</keyword>
<evidence type="ECO:0000256" key="9">
    <source>
        <dbReference type="ARBA" id="ARBA00023242"/>
    </source>
</evidence>
<protein>
    <recommendedName>
        <fullName evidence="10">SAGA-associated factor 11</fullName>
    </recommendedName>
</protein>
<dbReference type="AlphaFoldDB" id="A0A6G1FSX6"/>
<dbReference type="GO" id="GO:0006357">
    <property type="term" value="P:regulation of transcription by RNA polymerase II"/>
    <property type="evidence" value="ECO:0007669"/>
    <property type="project" value="TreeGrafter"/>
</dbReference>
<keyword evidence="7 10" id="KW-0010">Activator</keyword>
<comment type="similarity">
    <text evidence="10">Belongs to the SGF11 family.</text>
</comment>
<feature type="region of interest" description="Disordered" evidence="11">
    <location>
        <begin position="249"/>
        <end position="292"/>
    </location>
</feature>
<feature type="non-terminal residue" evidence="12">
    <location>
        <position position="1"/>
    </location>
</feature>
<dbReference type="RefSeq" id="XP_033530461.1">
    <property type="nucleotide sequence ID" value="XM_033675507.1"/>
</dbReference>
<reference evidence="14" key="3">
    <citation type="submission" date="2025-04" db="UniProtKB">
        <authorList>
            <consortium name="RefSeq"/>
        </authorList>
    </citation>
    <scope>IDENTIFICATION</scope>
    <source>
        <strain evidence="14">CBS 781.70</strain>
    </source>
</reference>
<feature type="compositionally biased region" description="Basic and acidic residues" evidence="11">
    <location>
        <begin position="148"/>
        <end position="162"/>
    </location>
</feature>
<organism evidence="12">
    <name type="scientific">Eremomyces bilateralis CBS 781.70</name>
    <dbReference type="NCBI Taxonomy" id="1392243"/>
    <lineage>
        <taxon>Eukaryota</taxon>
        <taxon>Fungi</taxon>
        <taxon>Dikarya</taxon>
        <taxon>Ascomycota</taxon>
        <taxon>Pezizomycotina</taxon>
        <taxon>Dothideomycetes</taxon>
        <taxon>Dothideomycetes incertae sedis</taxon>
        <taxon>Eremomycetales</taxon>
        <taxon>Eremomycetaceae</taxon>
        <taxon>Eremomyces</taxon>
    </lineage>
</organism>
<dbReference type="InterPro" id="IPR013246">
    <property type="entry name" value="SAGA_su_Sgf11"/>
</dbReference>
<evidence type="ECO:0000313" key="12">
    <source>
        <dbReference type="EMBL" id="KAF1808830.1"/>
    </source>
</evidence>
<dbReference type="PANTHER" id="PTHR46367:SF1">
    <property type="entry name" value="ATAXIN-7-LIKE PROTEIN 3"/>
    <property type="match status" value="1"/>
</dbReference>
<dbReference type="GO" id="GO:0006325">
    <property type="term" value="P:chromatin organization"/>
    <property type="evidence" value="ECO:0007669"/>
    <property type="project" value="UniProtKB-KW"/>
</dbReference>
<dbReference type="PANTHER" id="PTHR46367">
    <property type="entry name" value="ATAXIN-7-LIKE PROTEIN 3"/>
    <property type="match status" value="1"/>
</dbReference>
<dbReference type="Gene3D" id="3.30.160.60">
    <property type="entry name" value="Classic Zinc Finger"/>
    <property type="match status" value="1"/>
</dbReference>
<evidence type="ECO:0000256" key="4">
    <source>
        <dbReference type="ARBA" id="ARBA00022833"/>
    </source>
</evidence>
<evidence type="ECO:0000256" key="11">
    <source>
        <dbReference type="SAM" id="MobiDB-lite"/>
    </source>
</evidence>
<evidence type="ECO:0000256" key="10">
    <source>
        <dbReference type="RuleBase" id="RU261113"/>
    </source>
</evidence>
<evidence type="ECO:0000256" key="8">
    <source>
        <dbReference type="ARBA" id="ARBA00023163"/>
    </source>
</evidence>
<reference evidence="12 14" key="1">
    <citation type="submission" date="2020-01" db="EMBL/GenBank/DDBJ databases">
        <authorList>
            <consortium name="DOE Joint Genome Institute"/>
            <person name="Haridas S."/>
            <person name="Albert R."/>
            <person name="Binder M."/>
            <person name="Bloem J."/>
            <person name="Labutti K."/>
            <person name="Salamov A."/>
            <person name="Andreopoulos B."/>
            <person name="Baker S.E."/>
            <person name="Barry K."/>
            <person name="Bills G."/>
            <person name="Bluhm B.H."/>
            <person name="Cannon C."/>
            <person name="Castanera R."/>
            <person name="Culley D.E."/>
            <person name="Daum C."/>
            <person name="Ezra D."/>
            <person name="Gonzalez J.B."/>
            <person name="Henrissat B."/>
            <person name="Kuo A."/>
            <person name="Liang C."/>
            <person name="Lipzen A."/>
            <person name="Lutzoni F."/>
            <person name="Magnuson J."/>
            <person name="Mondo S."/>
            <person name="Nolan M."/>
            <person name="Ohm R."/>
            <person name="Pangilinan J."/>
            <person name="Park H.-J."/>
            <person name="Ramirez L."/>
            <person name="Alfaro M."/>
            <person name="Sun H."/>
            <person name="Tritt A."/>
            <person name="Yoshinaga Y."/>
            <person name="Zwiers L.-H."/>
            <person name="Turgeon B.G."/>
            <person name="Goodwin S.B."/>
            <person name="Spatafora J.W."/>
            <person name="Crous P.W."/>
            <person name="Grigoriev I.V."/>
        </authorList>
    </citation>
    <scope>NUCLEOTIDE SEQUENCE</scope>
    <source>
        <strain evidence="12 14">CBS 781.70</strain>
    </source>
</reference>
<evidence type="ECO:0000256" key="5">
    <source>
        <dbReference type="ARBA" id="ARBA00022853"/>
    </source>
</evidence>
<feature type="compositionally biased region" description="Polar residues" evidence="11">
    <location>
        <begin position="164"/>
        <end position="174"/>
    </location>
</feature>
<feature type="region of interest" description="Disordered" evidence="11">
    <location>
        <begin position="148"/>
        <end position="189"/>
    </location>
</feature>
<evidence type="ECO:0000256" key="2">
    <source>
        <dbReference type="ARBA" id="ARBA00022723"/>
    </source>
</evidence>
<dbReference type="EMBL" id="ML975178">
    <property type="protein sequence ID" value="KAF1808830.1"/>
    <property type="molecule type" value="Genomic_DNA"/>
</dbReference>
<sequence>ATSILEDCLHNIIHDIVLSTHRSEKILRMNSAAVQAINHAQATAANDAPSAKNSALTQGQPPQVRVETDGAVYENGKVTLKDNPLKTTPDIYCPQCRQPRLQYPLLGHNSRTPDLSASFCSLHPFINMPGHDVYGNPFPTDPARTKKERELLKQQARAEKDGTPGSQNTETGQHTPDEKDPHGPNGNGAAAITAAAIQKIGAGSGKPAHYIPWHTCPNCKRSLLITRFAQHLDKCLGIGGRASSRNAMARMSGAAGTGSSTPLGASSRTGSPAPKRGGDDDEEEVRGPKKKR</sequence>
<evidence type="ECO:0000256" key="7">
    <source>
        <dbReference type="ARBA" id="ARBA00023159"/>
    </source>
</evidence>
<dbReference type="GO" id="GO:0000124">
    <property type="term" value="C:SAGA complex"/>
    <property type="evidence" value="ECO:0007669"/>
    <property type="project" value="TreeGrafter"/>
</dbReference>
<keyword evidence="13" id="KW-1185">Reference proteome</keyword>
<accession>A0A6G1FSX6</accession>
<keyword evidence="5" id="KW-0156">Chromatin regulator</keyword>
<dbReference type="Proteomes" id="UP000504638">
    <property type="component" value="Unplaced"/>
</dbReference>
<keyword evidence="2" id="KW-0479">Metal-binding</keyword>
<comment type="subcellular location">
    <subcellularLocation>
        <location evidence="1 10">Nucleus</location>
    </subcellularLocation>
</comment>